<dbReference type="AlphaFoldDB" id="A0A4C1ZIP2"/>
<comment type="caution">
    <text evidence="1">The sequence shown here is derived from an EMBL/GenBank/DDBJ whole genome shotgun (WGS) entry which is preliminary data.</text>
</comment>
<reference evidence="1 2" key="1">
    <citation type="journal article" date="2019" name="Commun. Biol.">
        <title>The bagworm genome reveals a unique fibroin gene that provides high tensile strength.</title>
        <authorList>
            <person name="Kono N."/>
            <person name="Nakamura H."/>
            <person name="Ohtoshi R."/>
            <person name="Tomita M."/>
            <person name="Numata K."/>
            <person name="Arakawa K."/>
        </authorList>
    </citation>
    <scope>NUCLEOTIDE SEQUENCE [LARGE SCALE GENOMIC DNA]</scope>
</reference>
<keyword evidence="2" id="KW-1185">Reference proteome</keyword>
<gene>
    <name evidence="1" type="ORF">EVAR_59225_1</name>
</gene>
<accession>A0A4C1ZIP2</accession>
<feature type="non-terminal residue" evidence="1">
    <location>
        <position position="82"/>
    </location>
</feature>
<evidence type="ECO:0000313" key="1">
    <source>
        <dbReference type="EMBL" id="GBP86779.1"/>
    </source>
</evidence>
<evidence type="ECO:0000313" key="2">
    <source>
        <dbReference type="Proteomes" id="UP000299102"/>
    </source>
</evidence>
<protein>
    <submittedName>
        <fullName evidence="1">Uncharacterized protein</fullName>
    </submittedName>
</protein>
<sequence>MTTHLIVWRTKVKTLGRAPRRQINLCKYALINLYVEKETVGCVRPLSLFYSDASADGVKRDSSFRALARSAQAERDNESYFF</sequence>
<organism evidence="1 2">
    <name type="scientific">Eumeta variegata</name>
    <name type="common">Bagworm moth</name>
    <name type="synonym">Eumeta japonica</name>
    <dbReference type="NCBI Taxonomy" id="151549"/>
    <lineage>
        <taxon>Eukaryota</taxon>
        <taxon>Metazoa</taxon>
        <taxon>Ecdysozoa</taxon>
        <taxon>Arthropoda</taxon>
        <taxon>Hexapoda</taxon>
        <taxon>Insecta</taxon>
        <taxon>Pterygota</taxon>
        <taxon>Neoptera</taxon>
        <taxon>Endopterygota</taxon>
        <taxon>Lepidoptera</taxon>
        <taxon>Glossata</taxon>
        <taxon>Ditrysia</taxon>
        <taxon>Tineoidea</taxon>
        <taxon>Psychidae</taxon>
        <taxon>Oiketicinae</taxon>
        <taxon>Eumeta</taxon>
    </lineage>
</organism>
<dbReference type="EMBL" id="BGZK01001816">
    <property type="protein sequence ID" value="GBP86779.1"/>
    <property type="molecule type" value="Genomic_DNA"/>
</dbReference>
<dbReference type="Proteomes" id="UP000299102">
    <property type="component" value="Unassembled WGS sequence"/>
</dbReference>
<proteinExistence type="predicted"/>
<name>A0A4C1ZIP2_EUMVA</name>